<dbReference type="HOGENOM" id="CLU_781297_0_0_1"/>
<organism evidence="2">
    <name type="scientific">Caenorhabditis remanei</name>
    <name type="common">Caenorhabditis vulgaris</name>
    <dbReference type="NCBI Taxonomy" id="31234"/>
    <lineage>
        <taxon>Eukaryota</taxon>
        <taxon>Metazoa</taxon>
        <taxon>Ecdysozoa</taxon>
        <taxon>Nematoda</taxon>
        <taxon>Chromadorea</taxon>
        <taxon>Rhabditida</taxon>
        <taxon>Rhabditina</taxon>
        <taxon>Rhabditomorpha</taxon>
        <taxon>Rhabditoidea</taxon>
        <taxon>Rhabditidae</taxon>
        <taxon>Peloderinae</taxon>
        <taxon>Caenorhabditis</taxon>
    </lineage>
</organism>
<dbReference type="STRING" id="31234.E3MG44"/>
<accession>E3MG44</accession>
<reference evidence="1" key="1">
    <citation type="submission" date="2007-07" db="EMBL/GenBank/DDBJ databases">
        <title>PCAP assembly of the Caenorhabditis remanei genome.</title>
        <authorList>
            <consortium name="The Caenorhabditis remanei Sequencing Consortium"/>
            <person name="Wilson R.K."/>
        </authorList>
    </citation>
    <scope>NUCLEOTIDE SEQUENCE [LARGE SCALE GENOMIC DNA]</scope>
    <source>
        <strain evidence="1">PB4641</strain>
    </source>
</reference>
<dbReference type="AlphaFoldDB" id="E3MG44"/>
<name>E3MG44_CAERE</name>
<dbReference type="Proteomes" id="UP000008281">
    <property type="component" value="Unassembled WGS sequence"/>
</dbReference>
<dbReference type="EMBL" id="DS268443">
    <property type="protein sequence ID" value="EFP01522.1"/>
    <property type="molecule type" value="Genomic_DNA"/>
</dbReference>
<keyword evidence="2" id="KW-1185">Reference proteome</keyword>
<dbReference type="InParanoid" id="E3MG44"/>
<sequence length="355" mass="41372">MNIFFLFFFFFLIFFVFFRYVYSTHSTIHNHVFWQRLLPAKFFWILLYRWADGRTIGFNTLSFKDTSLLISQSTNTSAFNMFQHSFSASVSRIATFEGDSIQPCDEQPETSNVSLNPLSMVFNYKGSPVTIDLLECFACSSEAENCVDIAHANNIFRVIVSAHAHLFLIQALNVSSLLLARTTSHLVAISYLARQNEKIQQKLISLLETSESSDTASREDIRQMLLLKNVVVTQRLNSLQQIPLPGIEVKKKKKKKKHGERGRQVQNTTNENELLTGFLEYRLSLFLFLRFCQSDKSFRPIKLLFYIHSLQQIIRSNSFSQPLLKNLFWENGTEHTNRIWMLFLWNRCVELIFLQ</sequence>
<evidence type="ECO:0000313" key="2">
    <source>
        <dbReference type="Proteomes" id="UP000008281"/>
    </source>
</evidence>
<protein>
    <submittedName>
        <fullName evidence="1">Uncharacterized protein</fullName>
    </submittedName>
</protein>
<proteinExistence type="predicted"/>
<gene>
    <name evidence="1" type="ORF">CRE_23953</name>
</gene>
<evidence type="ECO:0000313" key="1">
    <source>
        <dbReference type="EMBL" id="EFP01522.1"/>
    </source>
</evidence>
<dbReference type="eggNOG" id="KOG3519">
    <property type="taxonomic scope" value="Eukaryota"/>
</dbReference>
<dbReference type="OrthoDB" id="5828165at2759"/>